<reference evidence="2" key="1">
    <citation type="submission" date="2021-04" db="EMBL/GenBank/DDBJ databases">
        <title>Devosia litorisediminis sp. nov., isolated from a sand dune.</title>
        <authorList>
            <person name="Park S."/>
            <person name="Yoon J.-H."/>
        </authorList>
    </citation>
    <scope>NUCLEOTIDE SEQUENCE</scope>
    <source>
        <strain evidence="2">BSSL-BM10</strain>
    </source>
</reference>
<organism evidence="2 3">
    <name type="scientific">Devosia litorisediminis</name>
    <dbReference type="NCBI Taxonomy" id="2829817"/>
    <lineage>
        <taxon>Bacteria</taxon>
        <taxon>Pseudomonadati</taxon>
        <taxon>Pseudomonadota</taxon>
        <taxon>Alphaproteobacteria</taxon>
        <taxon>Hyphomicrobiales</taxon>
        <taxon>Devosiaceae</taxon>
        <taxon>Devosia</taxon>
    </lineage>
</organism>
<comment type="caution">
    <text evidence="2">The sequence shown here is derived from an EMBL/GenBank/DDBJ whole genome shotgun (WGS) entry which is preliminary data.</text>
</comment>
<keyword evidence="3" id="KW-1185">Reference proteome</keyword>
<dbReference type="PANTHER" id="PTHR12788">
    <property type="entry name" value="PROTEIN-TYROSINE SULFOTRANSFERASE 2"/>
    <property type="match status" value="1"/>
</dbReference>
<dbReference type="EMBL" id="JAGXTP010000001">
    <property type="protein sequence ID" value="MBS3848547.1"/>
    <property type="molecule type" value="Genomic_DNA"/>
</dbReference>
<evidence type="ECO:0000313" key="3">
    <source>
        <dbReference type="Proteomes" id="UP000678281"/>
    </source>
</evidence>
<proteinExistence type="predicted"/>
<keyword evidence="1" id="KW-0808">Transferase</keyword>
<evidence type="ECO:0000313" key="2">
    <source>
        <dbReference type="EMBL" id="MBS3848547.1"/>
    </source>
</evidence>
<dbReference type="AlphaFoldDB" id="A0A942EAD0"/>
<dbReference type="Gene3D" id="3.40.50.300">
    <property type="entry name" value="P-loop containing nucleotide triphosphate hydrolases"/>
    <property type="match status" value="1"/>
</dbReference>
<dbReference type="Pfam" id="PF13469">
    <property type="entry name" value="Sulfotransfer_3"/>
    <property type="match status" value="1"/>
</dbReference>
<dbReference type="InterPro" id="IPR027417">
    <property type="entry name" value="P-loop_NTPase"/>
</dbReference>
<dbReference type="SUPFAM" id="SSF52540">
    <property type="entry name" value="P-loop containing nucleoside triphosphate hydrolases"/>
    <property type="match status" value="1"/>
</dbReference>
<dbReference type="GO" id="GO:0008476">
    <property type="term" value="F:protein-tyrosine sulfotransferase activity"/>
    <property type="evidence" value="ECO:0007669"/>
    <property type="project" value="InterPro"/>
</dbReference>
<gene>
    <name evidence="2" type="ORF">KD146_07510</name>
</gene>
<dbReference type="RefSeq" id="WP_212658085.1">
    <property type="nucleotide sequence ID" value="NZ_JAGXTP010000001.1"/>
</dbReference>
<dbReference type="InterPro" id="IPR026634">
    <property type="entry name" value="TPST-like"/>
</dbReference>
<sequence>MKLVKAKWYARRLISYVGRPRLIIQEKPVLMDSSKRCESPIFLAGLHRSGTTLVRRMFNSHPNIACPPESYFFSNFSLIGEDELARKGFEGFGLNSEEIWNYLGRCASQLHEAYRLMNGKERWADKTPQYVDRLESIDKMFGARANYVFIIRHPYDIAFSIESRGWRLVEHESIFEGALAYVAEKLEKLLRFELEVGERGTRLVYEELTADPQKALTAALHAIGEQYSDEMLRFHEKSHNYGVEDPVVRGTKAVNPSHENWKAWDSTKCARARVVLGELAEKLNYRF</sequence>
<dbReference type="PANTHER" id="PTHR12788:SF10">
    <property type="entry name" value="PROTEIN-TYROSINE SULFOTRANSFERASE"/>
    <property type="match status" value="1"/>
</dbReference>
<dbReference type="Proteomes" id="UP000678281">
    <property type="component" value="Unassembled WGS sequence"/>
</dbReference>
<accession>A0A942EAD0</accession>
<protein>
    <submittedName>
        <fullName evidence="2">Sulfotransferase</fullName>
    </submittedName>
</protein>
<evidence type="ECO:0000256" key="1">
    <source>
        <dbReference type="ARBA" id="ARBA00022679"/>
    </source>
</evidence>
<name>A0A942EAD0_9HYPH</name>